<dbReference type="EMBL" id="BGPR01002534">
    <property type="protein sequence ID" value="GBM75034.1"/>
    <property type="molecule type" value="Genomic_DNA"/>
</dbReference>
<feature type="compositionally biased region" description="Polar residues" evidence="1">
    <location>
        <begin position="218"/>
        <end position="227"/>
    </location>
</feature>
<accession>A0A4Y2IBL2</accession>
<organism evidence="3 4">
    <name type="scientific">Araneus ventricosus</name>
    <name type="common">Orbweaver spider</name>
    <name type="synonym">Epeira ventricosa</name>
    <dbReference type="NCBI Taxonomy" id="182803"/>
    <lineage>
        <taxon>Eukaryota</taxon>
        <taxon>Metazoa</taxon>
        <taxon>Ecdysozoa</taxon>
        <taxon>Arthropoda</taxon>
        <taxon>Chelicerata</taxon>
        <taxon>Arachnida</taxon>
        <taxon>Araneae</taxon>
        <taxon>Araneomorphae</taxon>
        <taxon>Entelegynae</taxon>
        <taxon>Araneoidea</taxon>
        <taxon>Araneidae</taxon>
        <taxon>Araneus</taxon>
    </lineage>
</organism>
<evidence type="ECO:0000313" key="4">
    <source>
        <dbReference type="Proteomes" id="UP000499080"/>
    </source>
</evidence>
<evidence type="ECO:0000313" key="3">
    <source>
        <dbReference type="EMBL" id="GBM75034.1"/>
    </source>
</evidence>
<feature type="region of interest" description="Disordered" evidence="1">
    <location>
        <begin position="154"/>
        <end position="174"/>
    </location>
</feature>
<evidence type="ECO:0000256" key="1">
    <source>
        <dbReference type="SAM" id="MobiDB-lite"/>
    </source>
</evidence>
<dbReference type="InterPro" id="IPR011009">
    <property type="entry name" value="Kinase-like_dom_sf"/>
</dbReference>
<sequence length="263" mass="30424">MKIRVAIAYKIADFGLSTYLNEADDPKNTVCGTNDYMAPEVKQRKGHKEKVDCWNMGCILYALLVGRPPQHRNVYYPEYISHEAKELLKKLLAKDPVKRICIEAVPNFEFFKKYGRISKSKSYLCRSDDSGNGSRNHFSSPIEKESCFRSLDSGFNSKNSSSKKSKSSRNKYYSEEKLAERRNFDLPKDQLLPTRKHYLSNDRKRSVSEDRKPYKPLSCNNPQQVYNSRERSASAQRGRIGDLKSPYCHDYANDACRIISRYV</sequence>
<keyword evidence="4" id="KW-1185">Reference proteome</keyword>
<feature type="compositionally biased region" description="Basic and acidic residues" evidence="1">
    <location>
        <begin position="199"/>
        <end position="213"/>
    </location>
</feature>
<feature type="region of interest" description="Disordered" evidence="1">
    <location>
        <begin position="191"/>
        <end position="237"/>
    </location>
</feature>
<proteinExistence type="predicted"/>
<dbReference type="AlphaFoldDB" id="A0A4Y2IBL2"/>
<protein>
    <submittedName>
        <fullName evidence="3">Serine/threonine-protein kinase PLK4</fullName>
    </submittedName>
</protein>
<dbReference type="Pfam" id="PF00069">
    <property type="entry name" value="Pkinase"/>
    <property type="match status" value="1"/>
</dbReference>
<reference evidence="3 4" key="1">
    <citation type="journal article" date="2019" name="Sci. Rep.">
        <title>Orb-weaving spider Araneus ventricosus genome elucidates the spidroin gene catalogue.</title>
        <authorList>
            <person name="Kono N."/>
            <person name="Nakamura H."/>
            <person name="Ohtoshi R."/>
            <person name="Moran D.A.P."/>
            <person name="Shinohara A."/>
            <person name="Yoshida Y."/>
            <person name="Fujiwara M."/>
            <person name="Mori M."/>
            <person name="Tomita M."/>
            <person name="Arakawa K."/>
        </authorList>
    </citation>
    <scope>NUCLEOTIDE SEQUENCE [LARGE SCALE GENOMIC DNA]</scope>
</reference>
<dbReference type="SMART" id="SM00220">
    <property type="entry name" value="S_TKc"/>
    <property type="match status" value="1"/>
</dbReference>
<dbReference type="InterPro" id="IPR000719">
    <property type="entry name" value="Prot_kinase_dom"/>
</dbReference>
<evidence type="ECO:0000259" key="2">
    <source>
        <dbReference type="PROSITE" id="PS50011"/>
    </source>
</evidence>
<feature type="domain" description="Protein kinase" evidence="2">
    <location>
        <begin position="1"/>
        <end position="111"/>
    </location>
</feature>
<comment type="caution">
    <text evidence="3">The sequence shown here is derived from an EMBL/GenBank/DDBJ whole genome shotgun (WGS) entry which is preliminary data.</text>
</comment>
<dbReference type="GO" id="GO:0004672">
    <property type="term" value="F:protein kinase activity"/>
    <property type="evidence" value="ECO:0007669"/>
    <property type="project" value="InterPro"/>
</dbReference>
<dbReference type="Gene3D" id="1.10.510.10">
    <property type="entry name" value="Transferase(Phosphotransferase) domain 1"/>
    <property type="match status" value="1"/>
</dbReference>
<name>A0A4Y2IBL2_ARAVE</name>
<keyword evidence="3" id="KW-0808">Transferase</keyword>
<dbReference type="Proteomes" id="UP000499080">
    <property type="component" value="Unassembled WGS sequence"/>
</dbReference>
<dbReference type="PROSITE" id="PS50011">
    <property type="entry name" value="PROTEIN_KINASE_DOM"/>
    <property type="match status" value="1"/>
</dbReference>
<dbReference type="GO" id="GO:0005524">
    <property type="term" value="F:ATP binding"/>
    <property type="evidence" value="ECO:0007669"/>
    <property type="project" value="InterPro"/>
</dbReference>
<gene>
    <name evidence="3" type="primary">SAK_0</name>
    <name evidence="3" type="ORF">AVEN_213329_1</name>
</gene>
<dbReference type="GO" id="GO:0005634">
    <property type="term" value="C:nucleus"/>
    <property type="evidence" value="ECO:0007669"/>
    <property type="project" value="TreeGrafter"/>
</dbReference>
<dbReference type="SUPFAM" id="SSF56112">
    <property type="entry name" value="Protein kinase-like (PK-like)"/>
    <property type="match status" value="1"/>
</dbReference>
<dbReference type="PANTHER" id="PTHR24345">
    <property type="entry name" value="SERINE/THREONINE-PROTEIN KINASE PLK"/>
    <property type="match status" value="1"/>
</dbReference>
<keyword evidence="3" id="KW-0418">Kinase</keyword>